<dbReference type="InterPro" id="IPR001841">
    <property type="entry name" value="Znf_RING"/>
</dbReference>
<evidence type="ECO:0000256" key="6">
    <source>
        <dbReference type="ARBA" id="ARBA00022786"/>
    </source>
</evidence>
<dbReference type="SMART" id="SM00184">
    <property type="entry name" value="RING"/>
    <property type="match status" value="1"/>
</dbReference>
<evidence type="ECO:0000256" key="9">
    <source>
        <dbReference type="SAM" id="MobiDB-lite"/>
    </source>
</evidence>
<protein>
    <recommendedName>
        <fullName evidence="2">RING-type E3 ubiquitin transferase</fullName>
        <ecNumber evidence="2">2.3.2.27</ecNumber>
    </recommendedName>
</protein>
<keyword evidence="3" id="KW-0808">Transferase</keyword>
<evidence type="ECO:0000256" key="7">
    <source>
        <dbReference type="ARBA" id="ARBA00022833"/>
    </source>
</evidence>
<dbReference type="EMBL" id="JACGWN010000002">
    <property type="protein sequence ID" value="KAL0459078.1"/>
    <property type="molecule type" value="Genomic_DNA"/>
</dbReference>
<comment type="catalytic activity">
    <reaction evidence="1">
        <text>S-ubiquitinyl-[E2 ubiquitin-conjugating enzyme]-L-cysteine + [acceptor protein]-L-lysine = [E2 ubiquitin-conjugating enzyme]-L-cysteine + N(6)-ubiquitinyl-[acceptor protein]-L-lysine.</text>
        <dbReference type="EC" id="2.3.2.27"/>
    </reaction>
</comment>
<dbReference type="PANTHER" id="PTHR15710:SF34">
    <property type="entry name" value="E3 UBIQUITIN-PROTEIN LIGASE RHC1A-RELATED"/>
    <property type="match status" value="1"/>
</dbReference>
<proteinExistence type="predicted"/>
<feature type="region of interest" description="Disordered" evidence="9">
    <location>
        <begin position="226"/>
        <end position="275"/>
    </location>
</feature>
<reference evidence="11" key="2">
    <citation type="journal article" date="2024" name="Plant">
        <title>Genomic evolution and insights into agronomic trait innovations of Sesamum species.</title>
        <authorList>
            <person name="Miao H."/>
            <person name="Wang L."/>
            <person name="Qu L."/>
            <person name="Liu H."/>
            <person name="Sun Y."/>
            <person name="Le M."/>
            <person name="Wang Q."/>
            <person name="Wei S."/>
            <person name="Zheng Y."/>
            <person name="Lin W."/>
            <person name="Duan Y."/>
            <person name="Cao H."/>
            <person name="Xiong S."/>
            <person name="Wang X."/>
            <person name="Wei L."/>
            <person name="Li C."/>
            <person name="Ma Q."/>
            <person name="Ju M."/>
            <person name="Zhao R."/>
            <person name="Li G."/>
            <person name="Mu C."/>
            <person name="Tian Q."/>
            <person name="Mei H."/>
            <person name="Zhang T."/>
            <person name="Gao T."/>
            <person name="Zhang H."/>
        </authorList>
    </citation>
    <scope>NUCLEOTIDE SEQUENCE</scope>
    <source>
        <strain evidence="11">KEN1</strain>
    </source>
</reference>
<evidence type="ECO:0000256" key="8">
    <source>
        <dbReference type="PROSITE-ProRule" id="PRU00175"/>
    </source>
</evidence>
<keyword evidence="6" id="KW-0833">Ubl conjugation pathway</keyword>
<keyword evidence="7" id="KW-0862">Zinc</keyword>
<feature type="domain" description="RING-type" evidence="10">
    <location>
        <begin position="181"/>
        <end position="222"/>
    </location>
</feature>
<dbReference type="SUPFAM" id="SSF57850">
    <property type="entry name" value="RING/U-box"/>
    <property type="match status" value="1"/>
</dbReference>
<dbReference type="Pfam" id="PF13639">
    <property type="entry name" value="zf-RING_2"/>
    <property type="match status" value="1"/>
</dbReference>
<dbReference type="GO" id="GO:0008270">
    <property type="term" value="F:zinc ion binding"/>
    <property type="evidence" value="ECO:0007669"/>
    <property type="project" value="UniProtKB-KW"/>
</dbReference>
<keyword evidence="5 8" id="KW-0863">Zinc-finger</keyword>
<keyword evidence="4" id="KW-0479">Metal-binding</keyword>
<evidence type="ECO:0000259" key="10">
    <source>
        <dbReference type="PROSITE" id="PS50089"/>
    </source>
</evidence>
<sequence length="275" mass="30255">MSSVHTHWCYHCSAPIYTENSVCPYCHGDFIQELHDIAGLYAGNDSGTASGFMSAFAAYMRQIMPTVQPHLHVRPPRPGMIPERSVGVGVGPGPPAHFLVYHGYPPVGVPVQDPSGYGGPWMGQQHADYHSFLADQHSLPELIEQMNTNERHGPPPAPRSAIDALPTIRISRGHLNTDAHCPVCQEKFRLGSEARKMPCDHIYHSECIVTWLAEHNSCPVCRSELPPPGSGNARPDSSRRAGNPGSTRAGSRRRDRDSRNQGSCNPFSFFRRSNS</sequence>
<comment type="caution">
    <text evidence="11">The sequence shown here is derived from an EMBL/GenBank/DDBJ whole genome shotgun (WGS) entry which is preliminary data.</text>
</comment>
<dbReference type="FunFam" id="3.30.40.10:FF:000022">
    <property type="entry name" value="E3 ubiquitin-protein ligase RING1-like"/>
    <property type="match status" value="1"/>
</dbReference>
<accession>A0AAW2XZ69</accession>
<name>A0AAW2XZ69_9LAMI</name>
<evidence type="ECO:0000313" key="11">
    <source>
        <dbReference type="EMBL" id="KAL0459078.1"/>
    </source>
</evidence>
<organism evidence="11">
    <name type="scientific">Sesamum latifolium</name>
    <dbReference type="NCBI Taxonomy" id="2727402"/>
    <lineage>
        <taxon>Eukaryota</taxon>
        <taxon>Viridiplantae</taxon>
        <taxon>Streptophyta</taxon>
        <taxon>Embryophyta</taxon>
        <taxon>Tracheophyta</taxon>
        <taxon>Spermatophyta</taxon>
        <taxon>Magnoliopsida</taxon>
        <taxon>eudicotyledons</taxon>
        <taxon>Gunneridae</taxon>
        <taxon>Pentapetalae</taxon>
        <taxon>asterids</taxon>
        <taxon>lamiids</taxon>
        <taxon>Lamiales</taxon>
        <taxon>Pedaliaceae</taxon>
        <taxon>Sesamum</taxon>
    </lineage>
</organism>
<dbReference type="InterPro" id="IPR013083">
    <property type="entry name" value="Znf_RING/FYVE/PHD"/>
</dbReference>
<dbReference type="AlphaFoldDB" id="A0AAW2XZ69"/>
<dbReference type="Gene3D" id="3.30.40.10">
    <property type="entry name" value="Zinc/RING finger domain, C3HC4 (zinc finger)"/>
    <property type="match status" value="1"/>
</dbReference>
<evidence type="ECO:0000256" key="4">
    <source>
        <dbReference type="ARBA" id="ARBA00022723"/>
    </source>
</evidence>
<evidence type="ECO:0000256" key="3">
    <source>
        <dbReference type="ARBA" id="ARBA00022679"/>
    </source>
</evidence>
<dbReference type="PROSITE" id="PS50089">
    <property type="entry name" value="ZF_RING_2"/>
    <property type="match status" value="1"/>
</dbReference>
<evidence type="ECO:0000256" key="5">
    <source>
        <dbReference type="ARBA" id="ARBA00022771"/>
    </source>
</evidence>
<dbReference type="GO" id="GO:0016567">
    <property type="term" value="P:protein ubiquitination"/>
    <property type="evidence" value="ECO:0007669"/>
    <property type="project" value="TreeGrafter"/>
</dbReference>
<dbReference type="GO" id="GO:0061630">
    <property type="term" value="F:ubiquitin protein ligase activity"/>
    <property type="evidence" value="ECO:0007669"/>
    <property type="project" value="UniProtKB-EC"/>
</dbReference>
<gene>
    <name evidence="11" type="ORF">Slati_0535000</name>
</gene>
<evidence type="ECO:0000256" key="1">
    <source>
        <dbReference type="ARBA" id="ARBA00000900"/>
    </source>
</evidence>
<dbReference type="PANTHER" id="PTHR15710">
    <property type="entry name" value="E3 UBIQUITIN-PROTEIN LIGASE PRAJA"/>
    <property type="match status" value="1"/>
</dbReference>
<reference evidence="11" key="1">
    <citation type="submission" date="2020-06" db="EMBL/GenBank/DDBJ databases">
        <authorList>
            <person name="Li T."/>
            <person name="Hu X."/>
            <person name="Zhang T."/>
            <person name="Song X."/>
            <person name="Zhang H."/>
            <person name="Dai N."/>
            <person name="Sheng W."/>
            <person name="Hou X."/>
            <person name="Wei L."/>
        </authorList>
    </citation>
    <scope>NUCLEOTIDE SEQUENCE</scope>
    <source>
        <strain evidence="11">KEN1</strain>
        <tissue evidence="11">Leaf</tissue>
    </source>
</reference>
<evidence type="ECO:0000256" key="2">
    <source>
        <dbReference type="ARBA" id="ARBA00012483"/>
    </source>
</evidence>
<feature type="compositionally biased region" description="Polar residues" evidence="9">
    <location>
        <begin position="260"/>
        <end position="275"/>
    </location>
</feature>
<dbReference type="EC" id="2.3.2.27" evidence="2"/>
<dbReference type="GO" id="GO:0005737">
    <property type="term" value="C:cytoplasm"/>
    <property type="evidence" value="ECO:0007669"/>
    <property type="project" value="TreeGrafter"/>
</dbReference>